<protein>
    <submittedName>
        <fullName evidence="1">Uncharacterized protein</fullName>
    </submittedName>
</protein>
<reference evidence="2" key="1">
    <citation type="journal article" date="2017" name="Nat. Commun.">
        <title>The asparagus genome sheds light on the origin and evolution of a young Y chromosome.</title>
        <authorList>
            <person name="Harkess A."/>
            <person name="Zhou J."/>
            <person name="Xu C."/>
            <person name="Bowers J.E."/>
            <person name="Van der Hulst R."/>
            <person name="Ayyampalayam S."/>
            <person name="Mercati F."/>
            <person name="Riccardi P."/>
            <person name="McKain M.R."/>
            <person name="Kakrana A."/>
            <person name="Tang H."/>
            <person name="Ray J."/>
            <person name="Groenendijk J."/>
            <person name="Arikit S."/>
            <person name="Mathioni S.M."/>
            <person name="Nakano M."/>
            <person name="Shan H."/>
            <person name="Telgmann-Rauber A."/>
            <person name="Kanno A."/>
            <person name="Yue Z."/>
            <person name="Chen H."/>
            <person name="Li W."/>
            <person name="Chen Y."/>
            <person name="Xu X."/>
            <person name="Zhang Y."/>
            <person name="Luo S."/>
            <person name="Chen H."/>
            <person name="Gao J."/>
            <person name="Mao Z."/>
            <person name="Pires J.C."/>
            <person name="Luo M."/>
            <person name="Kudrna D."/>
            <person name="Wing R.A."/>
            <person name="Meyers B.C."/>
            <person name="Yi K."/>
            <person name="Kong H."/>
            <person name="Lavrijsen P."/>
            <person name="Sunseri F."/>
            <person name="Falavigna A."/>
            <person name="Ye Y."/>
            <person name="Leebens-Mack J.H."/>
            <person name="Chen G."/>
        </authorList>
    </citation>
    <scope>NUCLEOTIDE SEQUENCE [LARGE SCALE GENOMIC DNA]</scope>
    <source>
        <strain evidence="2">cv. DH0086</strain>
    </source>
</reference>
<sequence>MGNAGGRVARVDGGDILLGSTLRGLVLGSLRAGRGRSSPARETYCHDEEDAGLVATTPWVDIWGVADGRMMRSRAGFVGRLGSWRQELVLVDDFDGDEGVEAEVAGVVHLGEGALPEEARPSSYLLKREAAGLRLSRLISLSSLLLLLLHLDHDGNWGCLGSQEEWE</sequence>
<name>A0A5P1ET96_ASPOF</name>
<keyword evidence="2" id="KW-1185">Reference proteome</keyword>
<evidence type="ECO:0000313" key="1">
    <source>
        <dbReference type="EMBL" id="ONK68893.1"/>
    </source>
</evidence>
<dbReference type="Gramene" id="ONK68893">
    <property type="protein sequence ID" value="ONK68893"/>
    <property type="gene ID" value="A4U43_C05F17140"/>
</dbReference>
<evidence type="ECO:0000313" key="2">
    <source>
        <dbReference type="Proteomes" id="UP000243459"/>
    </source>
</evidence>
<dbReference type="AlphaFoldDB" id="A0A5P1ET96"/>
<organism evidence="1 2">
    <name type="scientific">Asparagus officinalis</name>
    <name type="common">Garden asparagus</name>
    <dbReference type="NCBI Taxonomy" id="4686"/>
    <lineage>
        <taxon>Eukaryota</taxon>
        <taxon>Viridiplantae</taxon>
        <taxon>Streptophyta</taxon>
        <taxon>Embryophyta</taxon>
        <taxon>Tracheophyta</taxon>
        <taxon>Spermatophyta</taxon>
        <taxon>Magnoliopsida</taxon>
        <taxon>Liliopsida</taxon>
        <taxon>Asparagales</taxon>
        <taxon>Asparagaceae</taxon>
        <taxon>Asparagoideae</taxon>
        <taxon>Asparagus</taxon>
    </lineage>
</organism>
<accession>A0A5P1ET96</accession>
<gene>
    <name evidence="1" type="ORF">A4U43_C05F17140</name>
</gene>
<dbReference type="EMBL" id="CM007385">
    <property type="protein sequence ID" value="ONK68893.1"/>
    <property type="molecule type" value="Genomic_DNA"/>
</dbReference>
<dbReference type="Proteomes" id="UP000243459">
    <property type="component" value="Chromosome 5"/>
</dbReference>
<proteinExistence type="predicted"/>